<accession>A0AA36GNM9</accession>
<name>A0AA36GNM9_CYLNA</name>
<reference evidence="2" key="1">
    <citation type="submission" date="2023-07" db="EMBL/GenBank/DDBJ databases">
        <authorList>
            <consortium name="CYATHOMIX"/>
        </authorList>
    </citation>
    <scope>NUCLEOTIDE SEQUENCE</scope>
    <source>
        <strain evidence="2">N/A</strain>
    </source>
</reference>
<evidence type="ECO:0000259" key="1">
    <source>
        <dbReference type="SMART" id="SM00198"/>
    </source>
</evidence>
<dbReference type="Gene3D" id="3.40.33.10">
    <property type="entry name" value="CAP"/>
    <property type="match status" value="1"/>
</dbReference>
<dbReference type="InterPro" id="IPR035940">
    <property type="entry name" value="CAP_sf"/>
</dbReference>
<dbReference type="AlphaFoldDB" id="A0AA36GNM9"/>
<dbReference type="InterPro" id="IPR014044">
    <property type="entry name" value="CAP_dom"/>
</dbReference>
<proteinExistence type="predicted"/>
<gene>
    <name evidence="2" type="ORF">CYNAS_LOCUS7425</name>
</gene>
<dbReference type="Pfam" id="PF00188">
    <property type="entry name" value="CAP"/>
    <property type="match status" value="1"/>
</dbReference>
<comment type="caution">
    <text evidence="2">The sequence shown here is derived from an EMBL/GenBank/DDBJ whole genome shotgun (WGS) entry which is preliminary data.</text>
</comment>
<organism evidence="2 3">
    <name type="scientific">Cylicocyclus nassatus</name>
    <name type="common">Nematode worm</name>
    <dbReference type="NCBI Taxonomy" id="53992"/>
    <lineage>
        <taxon>Eukaryota</taxon>
        <taxon>Metazoa</taxon>
        <taxon>Ecdysozoa</taxon>
        <taxon>Nematoda</taxon>
        <taxon>Chromadorea</taxon>
        <taxon>Rhabditida</taxon>
        <taxon>Rhabditina</taxon>
        <taxon>Rhabditomorpha</taxon>
        <taxon>Strongyloidea</taxon>
        <taxon>Strongylidae</taxon>
        <taxon>Cylicocyclus</taxon>
    </lineage>
</organism>
<evidence type="ECO:0000313" key="2">
    <source>
        <dbReference type="EMBL" id="CAJ0595442.1"/>
    </source>
</evidence>
<protein>
    <recommendedName>
        <fullName evidence="1">SCP domain-containing protein</fullName>
    </recommendedName>
</protein>
<feature type="domain" description="SCP" evidence="1">
    <location>
        <begin position="52"/>
        <end position="199"/>
    </location>
</feature>
<dbReference type="CDD" id="cd05380">
    <property type="entry name" value="CAP_euk"/>
    <property type="match status" value="1"/>
</dbReference>
<sequence length="240" mass="26668">MFKRTVAAILHQPMMLTFIILSELIISTVVRSQDYYDLVYPPLCPNGKMDEYTIDDYIVRNLNVNYRLQLLKGVEKIGTTMPKGKVMKALQWDCDLEQAAINAFPADCPKDKPVASANQTGIFYSLDIGIQPDILTAMDFWTSEKKKVSVNVDGTAVRYVDSSVTNYLNLMRSTASKIGCAEHTCKDGDLYKFRAYCITNAPPLQNNDVIYEVGNGGCLKGDNCPTGSDCVTFGLCKDKP</sequence>
<evidence type="ECO:0000313" key="3">
    <source>
        <dbReference type="Proteomes" id="UP001176961"/>
    </source>
</evidence>
<dbReference type="Proteomes" id="UP001176961">
    <property type="component" value="Unassembled WGS sequence"/>
</dbReference>
<dbReference type="SMART" id="SM00198">
    <property type="entry name" value="SCP"/>
    <property type="match status" value="1"/>
</dbReference>
<dbReference type="EMBL" id="CATQJL010000112">
    <property type="protein sequence ID" value="CAJ0595442.1"/>
    <property type="molecule type" value="Genomic_DNA"/>
</dbReference>
<dbReference type="SUPFAM" id="SSF55797">
    <property type="entry name" value="PR-1-like"/>
    <property type="match status" value="1"/>
</dbReference>
<keyword evidence="3" id="KW-1185">Reference proteome</keyword>